<evidence type="ECO:0000313" key="3">
    <source>
        <dbReference type="Proteomes" id="UP000050867"/>
    </source>
</evidence>
<protein>
    <submittedName>
        <fullName evidence="2">Uncharacterized protein</fullName>
    </submittedName>
</protein>
<dbReference type="AlphaFoldDB" id="A0A0T6LV93"/>
<organism evidence="2 3">
    <name type="scientific">Wenjunlia vitaminophila</name>
    <name type="common">Streptomyces vitaminophilus</name>
    <dbReference type="NCBI Taxonomy" id="76728"/>
    <lineage>
        <taxon>Bacteria</taxon>
        <taxon>Bacillati</taxon>
        <taxon>Actinomycetota</taxon>
        <taxon>Actinomycetes</taxon>
        <taxon>Kitasatosporales</taxon>
        <taxon>Streptomycetaceae</taxon>
        <taxon>Wenjunlia</taxon>
    </lineage>
</organism>
<dbReference type="EMBL" id="LLZU01000011">
    <property type="protein sequence ID" value="KRV49628.1"/>
    <property type="molecule type" value="Genomic_DNA"/>
</dbReference>
<gene>
    <name evidence="2" type="ORF">AQ490_20145</name>
</gene>
<feature type="region of interest" description="Disordered" evidence="1">
    <location>
        <begin position="130"/>
        <end position="256"/>
    </location>
</feature>
<feature type="compositionally biased region" description="Polar residues" evidence="1">
    <location>
        <begin position="91"/>
        <end position="102"/>
    </location>
</feature>
<proteinExistence type="predicted"/>
<feature type="compositionally biased region" description="Polar residues" evidence="1">
    <location>
        <begin position="191"/>
        <end position="221"/>
    </location>
</feature>
<feature type="compositionally biased region" description="Low complexity" evidence="1">
    <location>
        <begin position="65"/>
        <end position="90"/>
    </location>
</feature>
<feature type="compositionally biased region" description="Polar residues" evidence="1">
    <location>
        <begin position="27"/>
        <end position="43"/>
    </location>
</feature>
<feature type="compositionally biased region" description="Polar residues" evidence="1">
    <location>
        <begin position="137"/>
        <end position="162"/>
    </location>
</feature>
<sequence length="256" mass="25948">MGVAAAGAARPVVQAWPVVPKARSTERGSSCTSSTWTNPPRVNSTSASASRTPRTASSHSRRASSRPVPVAVSGFHAPALASSARSSTASNTWANRPNSRPASANGARFPGRPASTAVCANAAAVAVSVGSVTSNSETPAIDSTRNCRSTASTSTAVSNPTSAPRTAPPRSQRAATPRATAATGRRANTPSRSATWSRTFAEASTNDTAAANRAPSPTATSADRIPRNGHGPADRRAPAPPEPDCASTNAEMIKPS</sequence>
<evidence type="ECO:0000256" key="1">
    <source>
        <dbReference type="SAM" id="MobiDB-lite"/>
    </source>
</evidence>
<keyword evidence="3" id="KW-1185">Reference proteome</keyword>
<accession>A0A0T6LV93</accession>
<feature type="compositionally biased region" description="Low complexity" evidence="1">
    <location>
        <begin position="1"/>
        <end position="15"/>
    </location>
</feature>
<dbReference type="eggNOG" id="ENOG503231R">
    <property type="taxonomic scope" value="Bacteria"/>
</dbReference>
<feature type="region of interest" description="Disordered" evidence="1">
    <location>
        <begin position="1"/>
        <end position="109"/>
    </location>
</feature>
<reference evidence="2 3" key="1">
    <citation type="submission" date="2015-10" db="EMBL/GenBank/DDBJ databases">
        <title>Draft genome sequence of pyrrolomycin-producing Streptomyces vitaminophilus.</title>
        <authorList>
            <person name="Graham D.E."/>
            <person name="Mahan K.M."/>
            <person name="Klingeman D.M."/>
            <person name="Hettich R.L."/>
            <person name="Parry R.J."/>
        </authorList>
    </citation>
    <scope>NUCLEOTIDE SEQUENCE [LARGE SCALE GENOMIC DNA]</scope>
    <source>
        <strain evidence="2 3">ATCC 31673</strain>
    </source>
</reference>
<dbReference type="Proteomes" id="UP000050867">
    <property type="component" value="Unassembled WGS sequence"/>
</dbReference>
<feature type="compositionally biased region" description="Low complexity" evidence="1">
    <location>
        <begin position="163"/>
        <end position="190"/>
    </location>
</feature>
<evidence type="ECO:0000313" key="2">
    <source>
        <dbReference type="EMBL" id="KRV49628.1"/>
    </source>
</evidence>
<comment type="caution">
    <text evidence="2">The sequence shown here is derived from an EMBL/GenBank/DDBJ whole genome shotgun (WGS) entry which is preliminary data.</text>
</comment>
<feature type="compositionally biased region" description="Low complexity" evidence="1">
    <location>
        <begin position="44"/>
        <end position="58"/>
    </location>
</feature>
<name>A0A0T6LV93_WENVI</name>